<keyword evidence="6 7" id="KW-0627">Porphyrin biosynthesis</keyword>
<evidence type="ECO:0000256" key="7">
    <source>
        <dbReference type="HAMAP-Rule" id="MF_00218"/>
    </source>
</evidence>
<feature type="region of interest" description="Disordered" evidence="10">
    <location>
        <begin position="1"/>
        <end position="20"/>
    </location>
</feature>
<feature type="binding site" evidence="7">
    <location>
        <position position="169"/>
    </location>
    <ligand>
        <name>substrate</name>
    </ligand>
</feature>
<dbReference type="UniPathway" id="UPA00251">
    <property type="reaction ID" value="UER00321"/>
</dbReference>
<feature type="domain" description="Uroporphyrinogen decarboxylase (URO-D)" evidence="12">
    <location>
        <begin position="157"/>
        <end position="173"/>
    </location>
</feature>
<feature type="binding site" evidence="7">
    <location>
        <begin position="45"/>
        <end position="49"/>
    </location>
    <ligand>
        <name>substrate</name>
    </ligand>
</feature>
<evidence type="ECO:0000256" key="6">
    <source>
        <dbReference type="ARBA" id="ARBA00023244"/>
    </source>
</evidence>
<comment type="function">
    <text evidence="7">Catalyzes the decarboxylation of four acetate groups of uroporphyrinogen-III to yield coproporphyrinogen-III.</text>
</comment>
<dbReference type="PANTHER" id="PTHR21091:SF169">
    <property type="entry name" value="UROPORPHYRINOGEN DECARBOXYLASE"/>
    <property type="match status" value="1"/>
</dbReference>
<comment type="catalytic activity">
    <reaction evidence="7 8">
        <text>uroporphyrinogen III + 4 H(+) = coproporphyrinogen III + 4 CO2</text>
        <dbReference type="Rhea" id="RHEA:19865"/>
        <dbReference type="ChEBI" id="CHEBI:15378"/>
        <dbReference type="ChEBI" id="CHEBI:16526"/>
        <dbReference type="ChEBI" id="CHEBI:57308"/>
        <dbReference type="ChEBI" id="CHEBI:57309"/>
        <dbReference type="EC" id="4.1.1.37"/>
    </reaction>
</comment>
<dbReference type="HAMAP" id="MF_00218">
    <property type="entry name" value="URO_D"/>
    <property type="match status" value="1"/>
</dbReference>
<dbReference type="CDD" id="cd00717">
    <property type="entry name" value="URO-D"/>
    <property type="match status" value="1"/>
</dbReference>
<dbReference type="GO" id="GO:0004853">
    <property type="term" value="F:uroporphyrinogen decarboxylase activity"/>
    <property type="evidence" value="ECO:0007669"/>
    <property type="project" value="UniProtKB-UniRule"/>
</dbReference>
<dbReference type="PROSITE" id="PS00906">
    <property type="entry name" value="UROD_1"/>
    <property type="match status" value="1"/>
</dbReference>
<feature type="domain" description="Uroporphyrinogen decarboxylase (URO-D)" evidence="11">
    <location>
        <begin position="40"/>
        <end position="49"/>
    </location>
</feature>
<evidence type="ECO:0000313" key="14">
    <source>
        <dbReference type="Proteomes" id="UP000462055"/>
    </source>
</evidence>
<evidence type="ECO:0000256" key="4">
    <source>
        <dbReference type="ARBA" id="ARBA00022793"/>
    </source>
</evidence>
<comment type="caution">
    <text evidence="7">Lacks conserved residue(s) required for the propagation of feature annotation.</text>
</comment>
<dbReference type="NCBIfam" id="TIGR01464">
    <property type="entry name" value="hemE"/>
    <property type="match status" value="1"/>
</dbReference>
<evidence type="ECO:0000256" key="1">
    <source>
        <dbReference type="ARBA" id="ARBA00004804"/>
    </source>
</evidence>
<comment type="subunit">
    <text evidence="7">Homodimer.</text>
</comment>
<evidence type="ECO:0000259" key="12">
    <source>
        <dbReference type="PROSITE" id="PS00907"/>
    </source>
</evidence>
<dbReference type="Pfam" id="PF01208">
    <property type="entry name" value="URO-D"/>
    <property type="match status" value="1"/>
</dbReference>
<feature type="binding site" evidence="7">
    <location>
        <position position="224"/>
    </location>
    <ligand>
        <name>substrate</name>
    </ligand>
</feature>
<evidence type="ECO:0000259" key="11">
    <source>
        <dbReference type="PROSITE" id="PS00906"/>
    </source>
</evidence>
<dbReference type="PROSITE" id="PS00907">
    <property type="entry name" value="UROD_2"/>
    <property type="match status" value="1"/>
</dbReference>
<comment type="subcellular location">
    <subcellularLocation>
        <location evidence="7">Cytoplasm</location>
    </subcellularLocation>
</comment>
<dbReference type="EMBL" id="WBMS02000019">
    <property type="protein sequence ID" value="MWA03369.1"/>
    <property type="molecule type" value="Genomic_DNA"/>
</dbReference>
<dbReference type="GO" id="GO:0005829">
    <property type="term" value="C:cytosol"/>
    <property type="evidence" value="ECO:0007669"/>
    <property type="project" value="TreeGrafter"/>
</dbReference>
<name>A0A6I4MKX8_9ACTN</name>
<comment type="pathway">
    <text evidence="1 7 8">Porphyrin-containing compound metabolism; protoporphyrin-IX biosynthesis; coproporphyrinogen-III from 5-aminolevulinate: step 4/4.</text>
</comment>
<accession>A0A6I4MKX8</accession>
<keyword evidence="7" id="KW-0963">Cytoplasm</keyword>
<evidence type="ECO:0000256" key="2">
    <source>
        <dbReference type="ARBA" id="ARBA00009935"/>
    </source>
</evidence>
<feature type="site" description="Transition state stabilizer" evidence="7">
    <location>
        <position position="94"/>
    </location>
</feature>
<evidence type="ECO:0000256" key="3">
    <source>
        <dbReference type="ARBA" id="ARBA00012288"/>
    </source>
</evidence>
<dbReference type="GO" id="GO:0006782">
    <property type="term" value="P:protoporphyrinogen IX biosynthetic process"/>
    <property type="evidence" value="ECO:0007669"/>
    <property type="project" value="UniProtKB-UniRule"/>
</dbReference>
<feature type="compositionally biased region" description="Low complexity" evidence="10">
    <location>
        <begin position="1"/>
        <end position="18"/>
    </location>
</feature>
<gene>
    <name evidence="7 13" type="primary">hemE</name>
    <name evidence="13" type="ORF">F8568_023910</name>
</gene>
<proteinExistence type="inferred from homology"/>
<comment type="caution">
    <text evidence="13">The sequence shown here is derived from an EMBL/GenBank/DDBJ whole genome shotgun (WGS) entry which is preliminary data.</text>
</comment>
<evidence type="ECO:0000313" key="13">
    <source>
        <dbReference type="EMBL" id="MWA03369.1"/>
    </source>
</evidence>
<sequence length="363" mass="38790">MTADAAHPADTAANPADNSGPLAESPFLLACRRRPVPRTPVWFMRQAGRALPEYLRLREGVPMLESCARPDMIVEITMQPVRRYGVDAAIFFSDIVVPLKAIGIDVDIKPGVGPVIADPIRDAAGLDALRPLEPGDVPYVTEAVQGLVGELGATPLIGFAGAPFTLASYLIEGGPSKNQERTKALMYGDPDLWDRLMGRLADITIAFLKVQVAAGASAIQVFDSWVGSVAPEDYRASVLPHTRRIFAALEPLGVPRVHFGVGTGELLGLMGEAGADVVGVDWRVPLDEAARRVEPGKALQGNLDPAVLLAPWETVERRARDVLARGRTAEGHIFNLGHGVLPSTDPDVLARLVDLVHEAGSTH</sequence>
<dbReference type="InterPro" id="IPR000257">
    <property type="entry name" value="Uroporphyrinogen_deCOase"/>
</dbReference>
<organism evidence="13 14">
    <name type="scientific">Actinomadura physcomitrii</name>
    <dbReference type="NCBI Taxonomy" id="2650748"/>
    <lineage>
        <taxon>Bacteria</taxon>
        <taxon>Bacillati</taxon>
        <taxon>Actinomycetota</taxon>
        <taxon>Actinomycetes</taxon>
        <taxon>Streptosporangiales</taxon>
        <taxon>Thermomonosporaceae</taxon>
        <taxon>Actinomadura</taxon>
    </lineage>
</organism>
<reference evidence="13" key="1">
    <citation type="submission" date="2019-12" db="EMBL/GenBank/DDBJ databases">
        <title>Actinomadura physcomitrii sp. nov., a novel actinomycete isolated from moss [Physcomitrium sphaericum (Ludw) Fuernr].</title>
        <authorList>
            <person name="Zhuang X."/>
        </authorList>
    </citation>
    <scope>NUCLEOTIDE SEQUENCE [LARGE SCALE GENOMIC DNA]</scope>
    <source>
        <strain evidence="13">LD22</strain>
    </source>
</reference>
<dbReference type="AlphaFoldDB" id="A0A6I4MKX8"/>
<feature type="binding site" evidence="7">
    <location>
        <position position="94"/>
    </location>
    <ligand>
        <name>substrate</name>
    </ligand>
</feature>
<dbReference type="InterPro" id="IPR038071">
    <property type="entry name" value="UROD/MetE-like_sf"/>
</dbReference>
<evidence type="ECO:0000256" key="8">
    <source>
        <dbReference type="RuleBase" id="RU000554"/>
    </source>
</evidence>
<dbReference type="Gene3D" id="3.20.20.210">
    <property type="match status" value="1"/>
</dbReference>
<feature type="binding site" evidence="7">
    <location>
        <position position="338"/>
    </location>
    <ligand>
        <name>substrate</name>
    </ligand>
</feature>
<keyword evidence="5 7" id="KW-0456">Lyase</keyword>
<dbReference type="SUPFAM" id="SSF51726">
    <property type="entry name" value="UROD/MetE-like"/>
    <property type="match status" value="1"/>
</dbReference>
<keyword evidence="4 7" id="KW-0210">Decarboxylase</keyword>
<keyword evidence="14" id="KW-1185">Reference proteome</keyword>
<evidence type="ECO:0000256" key="10">
    <source>
        <dbReference type="SAM" id="MobiDB-lite"/>
    </source>
</evidence>
<protein>
    <recommendedName>
        <fullName evidence="3 7">Uroporphyrinogen decarboxylase</fullName>
        <shortName evidence="7">UPD</shortName>
        <shortName evidence="7">URO-D</shortName>
        <ecNumber evidence="3 7">4.1.1.37</ecNumber>
    </recommendedName>
</protein>
<dbReference type="Proteomes" id="UP000462055">
    <property type="component" value="Unassembled WGS sequence"/>
</dbReference>
<dbReference type="InterPro" id="IPR006361">
    <property type="entry name" value="Uroporphyrinogen_deCO2ase_HemE"/>
</dbReference>
<evidence type="ECO:0000256" key="5">
    <source>
        <dbReference type="ARBA" id="ARBA00023239"/>
    </source>
</evidence>
<dbReference type="EC" id="4.1.1.37" evidence="3 7"/>
<dbReference type="PANTHER" id="PTHR21091">
    <property type="entry name" value="METHYLTETRAHYDROFOLATE:HOMOCYSTEINE METHYLTRANSFERASE RELATED"/>
    <property type="match status" value="1"/>
</dbReference>
<comment type="similarity">
    <text evidence="2 7 9">Belongs to the uroporphyrinogen decarboxylase family.</text>
</comment>
<evidence type="ECO:0000256" key="9">
    <source>
        <dbReference type="RuleBase" id="RU004169"/>
    </source>
</evidence>